<feature type="non-terminal residue" evidence="1">
    <location>
        <position position="1"/>
    </location>
</feature>
<reference evidence="1" key="1">
    <citation type="journal article" date="2019" name="Sci. Rep.">
        <title>Draft genome of Tanacetum cinerariifolium, the natural source of mosquito coil.</title>
        <authorList>
            <person name="Yamashiro T."/>
            <person name="Shiraishi A."/>
            <person name="Satake H."/>
            <person name="Nakayama K."/>
        </authorList>
    </citation>
    <scope>NUCLEOTIDE SEQUENCE</scope>
</reference>
<organism evidence="1">
    <name type="scientific">Tanacetum cinerariifolium</name>
    <name type="common">Dalmatian daisy</name>
    <name type="synonym">Chrysanthemum cinerariifolium</name>
    <dbReference type="NCBI Taxonomy" id="118510"/>
    <lineage>
        <taxon>Eukaryota</taxon>
        <taxon>Viridiplantae</taxon>
        <taxon>Streptophyta</taxon>
        <taxon>Embryophyta</taxon>
        <taxon>Tracheophyta</taxon>
        <taxon>Spermatophyta</taxon>
        <taxon>Magnoliopsida</taxon>
        <taxon>eudicotyledons</taxon>
        <taxon>Gunneridae</taxon>
        <taxon>Pentapetalae</taxon>
        <taxon>asterids</taxon>
        <taxon>campanulids</taxon>
        <taxon>Asterales</taxon>
        <taxon>Asteraceae</taxon>
        <taxon>Asteroideae</taxon>
        <taxon>Anthemideae</taxon>
        <taxon>Anthemidinae</taxon>
        <taxon>Tanacetum</taxon>
    </lineage>
</organism>
<name>A0A699KY57_TANCI</name>
<sequence>HFRYHVRDILMACKVYTEGVQVGSLMRGGVQNVDEGQQSCSYKFKTDVVSYIKRHSGGFPGDMSLGIGFFRRWGSLVRDSFPGDNPRRKGGSHVFFSQELSATVANFPRRHVVGEQVI</sequence>
<protein>
    <submittedName>
        <fullName evidence="1">Ubiquitin-conjugating enzyme family protein</fullName>
    </submittedName>
</protein>
<gene>
    <name evidence="1" type="ORF">Tci_688736</name>
</gene>
<dbReference type="AlphaFoldDB" id="A0A699KY57"/>
<proteinExistence type="predicted"/>
<comment type="caution">
    <text evidence="1">The sequence shown here is derived from an EMBL/GenBank/DDBJ whole genome shotgun (WGS) entry which is preliminary data.</text>
</comment>
<accession>A0A699KY57</accession>
<evidence type="ECO:0000313" key="1">
    <source>
        <dbReference type="EMBL" id="GFB16765.1"/>
    </source>
</evidence>
<dbReference type="EMBL" id="BKCJ010566713">
    <property type="protein sequence ID" value="GFB16765.1"/>
    <property type="molecule type" value="Genomic_DNA"/>
</dbReference>